<comment type="caution">
    <text evidence="3">The sequence shown here is derived from an EMBL/GenBank/DDBJ whole genome shotgun (WGS) entry which is preliminary data.</text>
</comment>
<protein>
    <submittedName>
        <fullName evidence="3">C4-type zinc ribbon domain-containing protein</fullName>
    </submittedName>
</protein>
<keyword evidence="1" id="KW-0175">Coiled coil</keyword>
<evidence type="ECO:0000256" key="1">
    <source>
        <dbReference type="SAM" id="Coils"/>
    </source>
</evidence>
<sequence length="275" mass="30818">MATVTETTIAQKLEALLKLQTIDSALDNIKKVRGDLPEEVRDLEDEIAGLETRLTKFQAEISSFEEQISNYKISKKDSDKLIVKYKEQQMNVRNNREFDAISKEIELQGLEMEIADKRIKEIEFKVLNKNDEVASVESNLHERKKDLEIKQKELEVIIGESEEDEQKFLKDRDKALKSVEERLLKSYTKLRDNAINGLAVVMVKRGACGGCFSSVPPQRQTDIKDKKKLIVCEHCGRILAGVEDPIPAPEKEKKPRGKAATAAAAAAAAAAVPAE</sequence>
<reference evidence="3 4" key="1">
    <citation type="submission" date="2023-09" db="EMBL/GenBank/DDBJ databases">
        <title>Aquirufa genomes.</title>
        <authorList>
            <person name="Pitt A."/>
        </authorList>
    </citation>
    <scope>NUCLEOTIDE SEQUENCE [LARGE SCALE GENOMIC DNA]</scope>
    <source>
        <strain evidence="3 4">LEOWEIH-7C</strain>
    </source>
</reference>
<dbReference type="EMBL" id="JAVNWW010000003">
    <property type="protein sequence ID" value="MDU0809096.1"/>
    <property type="molecule type" value="Genomic_DNA"/>
</dbReference>
<dbReference type="InterPro" id="IPR052376">
    <property type="entry name" value="Oxidative_Scav/Glycosyltrans"/>
</dbReference>
<evidence type="ECO:0000259" key="2">
    <source>
        <dbReference type="Pfam" id="PF02591"/>
    </source>
</evidence>
<dbReference type="PANTHER" id="PTHR39082:SF1">
    <property type="entry name" value="SCAVENGER RECEPTOR CLASS A MEMBER 3"/>
    <property type="match status" value="1"/>
</dbReference>
<dbReference type="Gene3D" id="1.10.287.1490">
    <property type="match status" value="1"/>
</dbReference>
<accession>A0ABU3TTA2</accession>
<name>A0ABU3TTA2_9BACT</name>
<evidence type="ECO:0000313" key="4">
    <source>
        <dbReference type="Proteomes" id="UP001249959"/>
    </source>
</evidence>
<feature type="domain" description="C4-type zinc ribbon" evidence="2">
    <location>
        <begin position="207"/>
        <end position="239"/>
    </location>
</feature>
<dbReference type="InterPro" id="IPR003743">
    <property type="entry name" value="Zf-RING_7"/>
</dbReference>
<gene>
    <name evidence="3" type="ORF">PQG45_08610</name>
</gene>
<dbReference type="Pfam" id="PF02591">
    <property type="entry name" value="Zn_ribbon_9"/>
    <property type="match status" value="1"/>
</dbReference>
<keyword evidence="4" id="KW-1185">Reference proteome</keyword>
<organism evidence="3 4">
    <name type="scientific">Aquirufa regiilacus</name>
    <dbReference type="NCBI Taxonomy" id="3024868"/>
    <lineage>
        <taxon>Bacteria</taxon>
        <taxon>Pseudomonadati</taxon>
        <taxon>Bacteroidota</taxon>
        <taxon>Cytophagia</taxon>
        <taxon>Cytophagales</taxon>
        <taxon>Flectobacillaceae</taxon>
        <taxon>Aquirufa</taxon>
    </lineage>
</organism>
<evidence type="ECO:0000313" key="3">
    <source>
        <dbReference type="EMBL" id="MDU0809096.1"/>
    </source>
</evidence>
<feature type="coiled-coil region" evidence="1">
    <location>
        <begin position="40"/>
        <end position="67"/>
    </location>
</feature>
<dbReference type="Proteomes" id="UP001249959">
    <property type="component" value="Unassembled WGS sequence"/>
</dbReference>
<dbReference type="PANTHER" id="PTHR39082">
    <property type="entry name" value="PHOSPHOLIPASE C-BETA-2-RELATED"/>
    <property type="match status" value="1"/>
</dbReference>
<proteinExistence type="predicted"/>
<dbReference type="RefSeq" id="WP_315577045.1">
    <property type="nucleotide sequence ID" value="NZ_JARDXH010000005.1"/>
</dbReference>